<name>A0A520S5K1_9GAMM</name>
<comment type="caution">
    <text evidence="6">The sequence shown here is derived from an EMBL/GenBank/DDBJ whole genome shotgun (WGS) entry which is preliminary data.</text>
</comment>
<comment type="function">
    <text evidence="2">Pyridoxal 5'-phosphate (PLP)-binding protein, which is involved in PLP homeostasis.</text>
</comment>
<evidence type="ECO:0000313" key="7">
    <source>
        <dbReference type="Proteomes" id="UP000316199"/>
    </source>
</evidence>
<evidence type="ECO:0000313" key="6">
    <source>
        <dbReference type="EMBL" id="RZO77679.1"/>
    </source>
</evidence>
<dbReference type="PANTHER" id="PTHR10146:SF14">
    <property type="entry name" value="PYRIDOXAL PHOSPHATE HOMEOSTASIS PROTEIN"/>
    <property type="match status" value="1"/>
</dbReference>
<evidence type="ECO:0000256" key="4">
    <source>
        <dbReference type="RuleBase" id="RU004514"/>
    </source>
</evidence>
<comment type="similarity">
    <text evidence="2 4">Belongs to the pyridoxal phosphate-binding protein YggS/PROSC family.</text>
</comment>
<proteinExistence type="inferred from homology"/>
<dbReference type="EMBL" id="SHAG01000001">
    <property type="protein sequence ID" value="RZO77679.1"/>
    <property type="molecule type" value="Genomic_DNA"/>
</dbReference>
<evidence type="ECO:0000256" key="3">
    <source>
        <dbReference type="PIRSR" id="PIRSR004848-1"/>
    </source>
</evidence>
<dbReference type="InterPro" id="IPR011078">
    <property type="entry name" value="PyrdxlP_homeostasis"/>
</dbReference>
<protein>
    <recommendedName>
        <fullName evidence="2">Pyridoxal phosphate homeostasis protein</fullName>
        <shortName evidence="2">PLP homeostasis protein</shortName>
    </recommendedName>
</protein>
<dbReference type="HAMAP" id="MF_02087">
    <property type="entry name" value="PLP_homeostasis"/>
    <property type="match status" value="1"/>
</dbReference>
<dbReference type="Proteomes" id="UP000316199">
    <property type="component" value="Unassembled WGS sequence"/>
</dbReference>
<evidence type="ECO:0000259" key="5">
    <source>
        <dbReference type="Pfam" id="PF01168"/>
    </source>
</evidence>
<dbReference type="PROSITE" id="PS01211">
    <property type="entry name" value="UPF0001"/>
    <property type="match status" value="1"/>
</dbReference>
<dbReference type="GO" id="GO:0030170">
    <property type="term" value="F:pyridoxal phosphate binding"/>
    <property type="evidence" value="ECO:0007669"/>
    <property type="project" value="UniProtKB-UniRule"/>
</dbReference>
<dbReference type="PANTHER" id="PTHR10146">
    <property type="entry name" value="PROLINE SYNTHETASE CO-TRANSCRIBED BACTERIAL HOMOLOG PROTEIN"/>
    <property type="match status" value="1"/>
</dbReference>
<keyword evidence="1 2" id="KW-0663">Pyridoxal phosphate</keyword>
<organism evidence="6 7">
    <name type="scientific">OM182 bacterium</name>
    <dbReference type="NCBI Taxonomy" id="2510334"/>
    <lineage>
        <taxon>Bacteria</taxon>
        <taxon>Pseudomonadati</taxon>
        <taxon>Pseudomonadota</taxon>
        <taxon>Gammaproteobacteria</taxon>
        <taxon>OMG group</taxon>
        <taxon>OM182 clade</taxon>
    </lineage>
</organism>
<dbReference type="Pfam" id="PF01168">
    <property type="entry name" value="Ala_racemase_N"/>
    <property type="match status" value="1"/>
</dbReference>
<dbReference type="NCBIfam" id="TIGR00044">
    <property type="entry name" value="YggS family pyridoxal phosphate-dependent enzyme"/>
    <property type="match status" value="1"/>
</dbReference>
<dbReference type="InterPro" id="IPR029066">
    <property type="entry name" value="PLP-binding_barrel"/>
</dbReference>
<feature type="domain" description="Alanine racemase N-terminal" evidence="5">
    <location>
        <begin position="30"/>
        <end position="225"/>
    </location>
</feature>
<dbReference type="AlphaFoldDB" id="A0A520S5K1"/>
<dbReference type="PIRSF" id="PIRSF004848">
    <property type="entry name" value="YBL036c_PLPDEIII"/>
    <property type="match status" value="1"/>
</dbReference>
<evidence type="ECO:0000256" key="2">
    <source>
        <dbReference type="HAMAP-Rule" id="MF_02087"/>
    </source>
</evidence>
<gene>
    <name evidence="6" type="ORF">EVA68_00175</name>
</gene>
<dbReference type="SUPFAM" id="SSF51419">
    <property type="entry name" value="PLP-binding barrel"/>
    <property type="match status" value="1"/>
</dbReference>
<evidence type="ECO:0000256" key="1">
    <source>
        <dbReference type="ARBA" id="ARBA00022898"/>
    </source>
</evidence>
<dbReference type="FunFam" id="3.20.20.10:FF:000018">
    <property type="entry name" value="Pyridoxal phosphate homeostasis protein"/>
    <property type="match status" value="1"/>
</dbReference>
<dbReference type="InterPro" id="IPR001608">
    <property type="entry name" value="Ala_racemase_N"/>
</dbReference>
<dbReference type="Gene3D" id="3.20.20.10">
    <property type="entry name" value="Alanine racemase"/>
    <property type="match status" value="1"/>
</dbReference>
<sequence>MNLVVSNLLRVKERIQSACLESGRDPSTVMLLAVSKTKPIEMLQIAMAEGQNAFGESYVQDAIAKITVLPNASWHFIGNIQSNKTQLIANNFDWVHSLASLKIAKRLNDQRERKKALNILLQVNISKDPKKAGIQANTANEFLKAIEDMEKLKLRGLMTIIENTKDQRQQRAQFARLSKLHEELNSKYVLPDFNQLSMGMTQDLEAAIAEGATIVRIGTDIFGAREKLLK</sequence>
<accession>A0A520S5K1</accession>
<comment type="cofactor">
    <cofactor evidence="3">
        <name>pyridoxal 5'-phosphate</name>
        <dbReference type="ChEBI" id="CHEBI:597326"/>
    </cofactor>
</comment>
<feature type="modified residue" description="N6-(pyridoxal phosphate)lysine" evidence="2 3">
    <location>
        <position position="36"/>
    </location>
</feature>
<reference evidence="6 7" key="1">
    <citation type="submission" date="2019-02" db="EMBL/GenBank/DDBJ databases">
        <title>Prokaryotic population dynamics and viral predation in marine succession experiment using metagenomics: the confinement effect.</title>
        <authorList>
            <person name="Haro-Moreno J.M."/>
            <person name="Rodriguez-Valera F."/>
            <person name="Lopez-Perez M."/>
        </authorList>
    </citation>
    <scope>NUCLEOTIDE SEQUENCE [LARGE SCALE GENOMIC DNA]</scope>
    <source>
        <strain evidence="6">MED-G157</strain>
    </source>
</reference>